<evidence type="ECO:0000256" key="1">
    <source>
        <dbReference type="ARBA" id="ARBA00004236"/>
    </source>
</evidence>
<proteinExistence type="predicted"/>
<dbReference type="Pfam" id="PF00535">
    <property type="entry name" value="Glycos_transf_2"/>
    <property type="match status" value="1"/>
</dbReference>
<dbReference type="GO" id="GO:0005886">
    <property type="term" value="C:plasma membrane"/>
    <property type="evidence" value="ECO:0007669"/>
    <property type="project" value="UniProtKB-SubCell"/>
</dbReference>
<organism evidence="7 8">
    <name type="scientific">Exilibacterium tricleocarpae</name>
    <dbReference type="NCBI Taxonomy" id="2591008"/>
    <lineage>
        <taxon>Bacteria</taxon>
        <taxon>Pseudomonadati</taxon>
        <taxon>Pseudomonadota</taxon>
        <taxon>Gammaproteobacteria</taxon>
        <taxon>Cellvibrionales</taxon>
        <taxon>Cellvibrionaceae</taxon>
        <taxon>Exilibacterium</taxon>
    </lineage>
</organism>
<dbReference type="InterPro" id="IPR029044">
    <property type="entry name" value="Nucleotide-diphossugar_trans"/>
</dbReference>
<dbReference type="Proteomes" id="UP000319732">
    <property type="component" value="Unassembled WGS sequence"/>
</dbReference>
<feature type="domain" description="Glycosyltransferase 2-like" evidence="6">
    <location>
        <begin position="7"/>
        <end position="91"/>
    </location>
</feature>
<keyword evidence="3" id="KW-0328">Glycosyltransferase</keyword>
<reference evidence="7 8" key="1">
    <citation type="submission" date="2019-06" db="EMBL/GenBank/DDBJ databases">
        <title>Whole genome sequence for Cellvibrionaceae sp. R142.</title>
        <authorList>
            <person name="Wang G."/>
        </authorList>
    </citation>
    <scope>NUCLEOTIDE SEQUENCE [LARGE SCALE GENOMIC DNA]</scope>
    <source>
        <strain evidence="7 8">R142</strain>
    </source>
</reference>
<evidence type="ECO:0000313" key="7">
    <source>
        <dbReference type="EMBL" id="TQV84122.1"/>
    </source>
</evidence>
<evidence type="ECO:0000256" key="3">
    <source>
        <dbReference type="ARBA" id="ARBA00022676"/>
    </source>
</evidence>
<dbReference type="CDD" id="cd02522">
    <property type="entry name" value="GT_2_like_a"/>
    <property type="match status" value="1"/>
</dbReference>
<dbReference type="AlphaFoldDB" id="A0A545U3R6"/>
<evidence type="ECO:0000256" key="5">
    <source>
        <dbReference type="ARBA" id="ARBA00023136"/>
    </source>
</evidence>
<keyword evidence="8" id="KW-1185">Reference proteome</keyword>
<dbReference type="GO" id="GO:0016757">
    <property type="term" value="F:glycosyltransferase activity"/>
    <property type="evidence" value="ECO:0007669"/>
    <property type="project" value="UniProtKB-KW"/>
</dbReference>
<dbReference type="InterPro" id="IPR001173">
    <property type="entry name" value="Glyco_trans_2-like"/>
</dbReference>
<keyword evidence="5" id="KW-0472">Membrane</keyword>
<accession>A0A545U3R6</accession>
<name>A0A545U3R6_9GAMM</name>
<dbReference type="PANTHER" id="PTHR43646:SF2">
    <property type="entry name" value="GLYCOSYLTRANSFERASE 2-LIKE DOMAIN-CONTAINING PROTEIN"/>
    <property type="match status" value="1"/>
</dbReference>
<evidence type="ECO:0000256" key="2">
    <source>
        <dbReference type="ARBA" id="ARBA00022475"/>
    </source>
</evidence>
<keyword evidence="4 7" id="KW-0808">Transferase</keyword>
<evidence type="ECO:0000259" key="6">
    <source>
        <dbReference type="Pfam" id="PF00535"/>
    </source>
</evidence>
<dbReference type="NCBIfam" id="TIGR04283">
    <property type="entry name" value="glyco_like_mftF"/>
    <property type="match status" value="1"/>
</dbReference>
<keyword evidence="2" id="KW-1003">Cell membrane</keyword>
<sequence>MPLVSLSIIIPALNEVAAIAATLAPLQGWRERGVEVILADGGSLDGTLEAARAGVDRVVSSVPGRSVQMNAGAAVARGDYLLFLHADTTLPAAFAGDIDHWATRQVAWGFFPVRLSGAGVVLRVVERAMNWRSRWTAVATGDQCLFVRRDLFRQLGGFPAIPLMEDVAMSKQLRRLSAPHIEAQPVVTSSRRWERRGVAKTVALMWWLRLAYFFGRDPGRLAKIYYPDTTPDEP</sequence>
<dbReference type="PANTHER" id="PTHR43646">
    <property type="entry name" value="GLYCOSYLTRANSFERASE"/>
    <property type="match status" value="1"/>
</dbReference>
<dbReference type="SUPFAM" id="SSF53448">
    <property type="entry name" value="Nucleotide-diphospho-sugar transferases"/>
    <property type="match status" value="1"/>
</dbReference>
<evidence type="ECO:0000313" key="8">
    <source>
        <dbReference type="Proteomes" id="UP000319732"/>
    </source>
</evidence>
<protein>
    <submittedName>
        <fullName evidence="7">Glycosyltransferase</fullName>
    </submittedName>
</protein>
<dbReference type="EMBL" id="VHSG01000006">
    <property type="protein sequence ID" value="TQV84122.1"/>
    <property type="molecule type" value="Genomic_DNA"/>
</dbReference>
<dbReference type="OrthoDB" id="5291101at2"/>
<gene>
    <name evidence="7" type="ORF">FKG94_05520</name>
</gene>
<dbReference type="InterPro" id="IPR026461">
    <property type="entry name" value="Trfase_2_rSAM/seldom_assoc"/>
</dbReference>
<comment type="subcellular location">
    <subcellularLocation>
        <location evidence="1">Cell membrane</location>
    </subcellularLocation>
</comment>
<comment type="caution">
    <text evidence="7">The sequence shown here is derived from an EMBL/GenBank/DDBJ whole genome shotgun (WGS) entry which is preliminary data.</text>
</comment>
<evidence type="ECO:0000256" key="4">
    <source>
        <dbReference type="ARBA" id="ARBA00022679"/>
    </source>
</evidence>
<dbReference type="Gene3D" id="3.90.550.10">
    <property type="entry name" value="Spore Coat Polysaccharide Biosynthesis Protein SpsA, Chain A"/>
    <property type="match status" value="1"/>
</dbReference>